<dbReference type="InterPro" id="IPR024361">
    <property type="entry name" value="BACON"/>
</dbReference>
<evidence type="ECO:0000313" key="3">
    <source>
        <dbReference type="Proteomes" id="UP001228403"/>
    </source>
</evidence>
<protein>
    <submittedName>
        <fullName evidence="2">BACON domain-containing carbohydrate-binding protein</fullName>
    </submittedName>
</protein>
<keyword evidence="3" id="KW-1185">Reference proteome</keyword>
<evidence type="ECO:0000313" key="2">
    <source>
        <dbReference type="EMBL" id="MDM8146646.1"/>
    </source>
</evidence>
<dbReference type="Gene3D" id="2.60.40.10">
    <property type="entry name" value="Immunoglobulins"/>
    <property type="match status" value="1"/>
</dbReference>
<accession>A0ABT7U9V6</accession>
<comment type="caution">
    <text evidence="2">The sequence shown here is derived from an EMBL/GenBank/DDBJ whole genome shotgun (WGS) entry which is preliminary data.</text>
</comment>
<dbReference type="Proteomes" id="UP001228403">
    <property type="component" value="Unassembled WGS sequence"/>
</dbReference>
<gene>
    <name evidence="2" type="ORF">QUW02_12075</name>
</gene>
<dbReference type="Pfam" id="PF13004">
    <property type="entry name" value="BACON"/>
    <property type="match status" value="1"/>
</dbReference>
<name>A0ABT7U9V6_9BACE</name>
<evidence type="ECO:0000259" key="1">
    <source>
        <dbReference type="Pfam" id="PF13004"/>
    </source>
</evidence>
<sequence>MKALYADQTVDSLVFVTIDSWKLDTTYNNIPQDRKLFFSIDPSDFSGNEDAKYIVTKSVKLEFAPNTTDTSKIAGLNIKAYDRNFSAIYEQKHFHDIERPRRLNYEFLLTDTAGTTMDSIIFKAYDNWSMKIKDAEQKSWIRIANPEGSKGNQVVKINMDKNETQSNRDATIILTSSNEATTEIRIVQQKPVQKN</sequence>
<feature type="domain" description="BACON" evidence="1">
    <location>
        <begin position="133"/>
        <end position="188"/>
    </location>
</feature>
<proteinExistence type="predicted"/>
<dbReference type="InterPro" id="IPR013783">
    <property type="entry name" value="Ig-like_fold"/>
</dbReference>
<organism evidence="2 3">
    <name type="scientific">Bacteroides eggerthii</name>
    <dbReference type="NCBI Taxonomy" id="28111"/>
    <lineage>
        <taxon>Bacteria</taxon>
        <taxon>Pseudomonadati</taxon>
        <taxon>Bacteroidota</taxon>
        <taxon>Bacteroidia</taxon>
        <taxon>Bacteroidales</taxon>
        <taxon>Bacteroidaceae</taxon>
        <taxon>Bacteroides</taxon>
    </lineage>
</organism>
<reference evidence="3" key="1">
    <citation type="submission" date="2023-07" db="EMBL/GenBank/DDBJ databases">
        <title>Identification and characterization of horizontal gene transfer across gut microbiota members of farm animals based on homology search.</title>
        <authorList>
            <person name="Schwarzerova J."/>
            <person name="Nykrynova M."/>
            <person name="Jureckova K."/>
            <person name="Cejkova D."/>
            <person name="Rychlik I."/>
        </authorList>
    </citation>
    <scope>NUCLEOTIDE SEQUENCE [LARGE SCALE GENOMIC DNA]</scope>
    <source>
        <strain evidence="3">ET4</strain>
    </source>
</reference>
<dbReference type="EMBL" id="JAUDCF010000041">
    <property type="protein sequence ID" value="MDM8146646.1"/>
    <property type="molecule type" value="Genomic_DNA"/>
</dbReference>